<evidence type="ECO:0000313" key="9">
    <source>
        <dbReference type="EMBL" id="SOX56070.1"/>
    </source>
</evidence>
<dbReference type="Pfam" id="PF00067">
    <property type="entry name" value="p450"/>
    <property type="match status" value="1"/>
</dbReference>
<name>A0A2K4YH19_9MYCO</name>
<dbReference type="FunFam" id="1.10.630.10:FF:000018">
    <property type="entry name" value="Cytochrome P450 monooxygenase"/>
    <property type="match status" value="1"/>
</dbReference>
<dbReference type="Proteomes" id="UP000236318">
    <property type="component" value="Unassembled WGS sequence"/>
</dbReference>
<gene>
    <name evidence="9" type="ORF">MAAFP003_4766</name>
</gene>
<dbReference type="PANTHER" id="PTHR46696">
    <property type="entry name" value="P450, PUTATIVE (EUROFUNG)-RELATED"/>
    <property type="match status" value="1"/>
</dbReference>
<evidence type="ECO:0000256" key="8">
    <source>
        <dbReference type="RuleBase" id="RU000461"/>
    </source>
</evidence>
<evidence type="ECO:0000256" key="7">
    <source>
        <dbReference type="ARBA" id="ARBA00023033"/>
    </source>
</evidence>
<keyword evidence="6 8" id="KW-0408">Iron</keyword>
<dbReference type="SUPFAM" id="SSF48264">
    <property type="entry name" value="Cytochrome P450"/>
    <property type="match status" value="1"/>
</dbReference>
<dbReference type="GO" id="GO:0020037">
    <property type="term" value="F:heme binding"/>
    <property type="evidence" value="ECO:0007669"/>
    <property type="project" value="InterPro"/>
</dbReference>
<dbReference type="InterPro" id="IPR002397">
    <property type="entry name" value="Cyt_P450_B"/>
</dbReference>
<dbReference type="InterPro" id="IPR001128">
    <property type="entry name" value="Cyt_P450"/>
</dbReference>
<evidence type="ECO:0000313" key="10">
    <source>
        <dbReference type="Proteomes" id="UP000236318"/>
    </source>
</evidence>
<dbReference type="InterPro" id="IPR017972">
    <property type="entry name" value="Cyt_P450_CS"/>
</dbReference>
<dbReference type="Gene3D" id="1.10.630.10">
    <property type="entry name" value="Cytochrome P450"/>
    <property type="match status" value="1"/>
</dbReference>
<dbReference type="PRINTS" id="PR00359">
    <property type="entry name" value="BP450"/>
</dbReference>
<evidence type="ECO:0000256" key="3">
    <source>
        <dbReference type="ARBA" id="ARBA00022617"/>
    </source>
</evidence>
<keyword evidence="4 8" id="KW-0479">Metal-binding</keyword>
<evidence type="ECO:0000256" key="1">
    <source>
        <dbReference type="ARBA" id="ARBA00001971"/>
    </source>
</evidence>
<dbReference type="PROSITE" id="PS00086">
    <property type="entry name" value="CYTOCHROME_P450"/>
    <property type="match status" value="1"/>
</dbReference>
<keyword evidence="3 8" id="KW-0349">Heme</keyword>
<evidence type="ECO:0000256" key="4">
    <source>
        <dbReference type="ARBA" id="ARBA00022723"/>
    </source>
</evidence>
<comment type="similarity">
    <text evidence="2 8">Belongs to the cytochrome P450 family.</text>
</comment>
<dbReference type="RefSeq" id="WP_096290141.1">
    <property type="nucleotide sequence ID" value="NZ_FXEG02000005.1"/>
</dbReference>
<dbReference type="GO" id="GO:0005506">
    <property type="term" value="F:iron ion binding"/>
    <property type="evidence" value="ECO:0007669"/>
    <property type="project" value="InterPro"/>
</dbReference>
<dbReference type="PANTHER" id="PTHR46696:SF1">
    <property type="entry name" value="CYTOCHROME P450 YJIB-RELATED"/>
    <property type="match status" value="1"/>
</dbReference>
<dbReference type="GO" id="GO:0016705">
    <property type="term" value="F:oxidoreductase activity, acting on paired donors, with incorporation or reduction of molecular oxygen"/>
    <property type="evidence" value="ECO:0007669"/>
    <property type="project" value="InterPro"/>
</dbReference>
<evidence type="ECO:0000256" key="2">
    <source>
        <dbReference type="ARBA" id="ARBA00010617"/>
    </source>
</evidence>
<proteinExistence type="inferred from homology"/>
<reference evidence="9" key="1">
    <citation type="submission" date="2018-01" db="EMBL/GenBank/DDBJ databases">
        <authorList>
            <consortium name="Urmite Genomes"/>
        </authorList>
    </citation>
    <scope>NUCLEOTIDE SEQUENCE [LARGE SCALE GENOMIC DNA]</scope>
    <source>
        <strain evidence="9">AFP003</strain>
    </source>
</reference>
<dbReference type="InterPro" id="IPR036396">
    <property type="entry name" value="Cyt_P450_sf"/>
</dbReference>
<organism evidence="9 10">
    <name type="scientific">Mycobacterium ahvazicum</name>
    <dbReference type="NCBI Taxonomy" id="1964395"/>
    <lineage>
        <taxon>Bacteria</taxon>
        <taxon>Bacillati</taxon>
        <taxon>Actinomycetota</taxon>
        <taxon>Actinomycetes</taxon>
        <taxon>Mycobacteriales</taxon>
        <taxon>Mycobacteriaceae</taxon>
        <taxon>Mycobacterium</taxon>
        <taxon>Mycobacterium simiae complex</taxon>
    </lineage>
</organism>
<protein>
    <submittedName>
        <fullName evidence="9">Cytochrome P450</fullName>
    </submittedName>
</protein>
<evidence type="ECO:0000256" key="5">
    <source>
        <dbReference type="ARBA" id="ARBA00023002"/>
    </source>
</evidence>
<comment type="cofactor">
    <cofactor evidence="1">
        <name>heme</name>
        <dbReference type="ChEBI" id="CHEBI:30413"/>
    </cofactor>
</comment>
<keyword evidence="10" id="KW-1185">Reference proteome</keyword>
<dbReference type="OrthoDB" id="3664945at2"/>
<dbReference type="PRINTS" id="PR00385">
    <property type="entry name" value="P450"/>
</dbReference>
<dbReference type="AlphaFoldDB" id="A0A2K4YH19"/>
<dbReference type="EMBL" id="FXEG02000005">
    <property type="protein sequence ID" value="SOX56070.1"/>
    <property type="molecule type" value="Genomic_DNA"/>
</dbReference>
<evidence type="ECO:0000256" key="6">
    <source>
        <dbReference type="ARBA" id="ARBA00023004"/>
    </source>
</evidence>
<dbReference type="GO" id="GO:0004497">
    <property type="term" value="F:monooxygenase activity"/>
    <property type="evidence" value="ECO:0007669"/>
    <property type="project" value="UniProtKB-KW"/>
</dbReference>
<keyword evidence="7 8" id="KW-0503">Monooxygenase</keyword>
<keyword evidence="5 8" id="KW-0560">Oxidoreductase</keyword>
<dbReference type="CDD" id="cd11030">
    <property type="entry name" value="CYP105-like"/>
    <property type="match status" value="1"/>
</dbReference>
<sequence>MTEFADTTTIDSAELPGYPMVRDGRCPFNPPQHLLDLNADGPLHRVRIWNGAAPWLVTGYDEARALFADPRVSVDDHQDGFPYWNEGMQVMARKRAASLVTADGEHHTRFRRMLSKPFTVKRIEAMRPLIQQITDDHIDAMLAGPKPADIVTALALPIPSLVISKLLGVPYEDAEFFQESATNGLARYATADDAAKSGRSLFTYLRQLVESKIEQPAEDAVSDIAERVKIGELTLKEAAQAANTLLIGGHETTGNMISLGVLALLEHPRQMAILRDTTDPKIISSAVEELLRYLSIIHNGQRRVATEDIAIAGEVIRRGEGIIIDLVPANWDPTVFDDPGQLNLQRPEVNKHMGFGYGRHQCIGQSLARVELQIVFSTLLKRIPTLQLAVPLDQVPLKHDRLAYGAYELPVSW</sequence>
<comment type="caution">
    <text evidence="9">The sequence shown here is derived from an EMBL/GenBank/DDBJ whole genome shotgun (WGS) entry which is preliminary data.</text>
</comment>
<accession>A0A2K4YH19</accession>